<sequence>MVFTFPPFLRAWPITLAAVLLGLPAVAVAIPGDTGADTLREEARTFLHRGRDYAENEQWQAAIALYRNAIDINPRLADAHFLLGVAFAQQDRPRDSVRALKRAVQLDPQSASAFYNLGVAYAYTGDMEKEMDAYKEAIRLDPKHISAHYNLATAYWAKGRDQEACRNLYEAGRLYDRAGNPKQAREMLYLIQRIAPESEYRSRLQKEVRD</sequence>
<dbReference type="SUPFAM" id="SSF48452">
    <property type="entry name" value="TPR-like"/>
    <property type="match status" value="1"/>
</dbReference>
<feature type="chain" id="PRO_5046751015" evidence="2">
    <location>
        <begin position="30"/>
        <end position="210"/>
    </location>
</feature>
<dbReference type="SMART" id="SM00028">
    <property type="entry name" value="TPR"/>
    <property type="match status" value="4"/>
</dbReference>
<feature type="repeat" description="TPR" evidence="1">
    <location>
        <begin position="43"/>
        <end position="76"/>
    </location>
</feature>
<evidence type="ECO:0000313" key="4">
    <source>
        <dbReference type="Proteomes" id="UP001575181"/>
    </source>
</evidence>
<protein>
    <submittedName>
        <fullName evidence="3">Tetratricopeptide repeat protein</fullName>
    </submittedName>
</protein>
<feature type="signal peptide" evidence="2">
    <location>
        <begin position="1"/>
        <end position="29"/>
    </location>
</feature>
<dbReference type="InterPro" id="IPR011990">
    <property type="entry name" value="TPR-like_helical_dom_sf"/>
</dbReference>
<keyword evidence="1" id="KW-0802">TPR repeat</keyword>
<dbReference type="PANTHER" id="PTHR44998">
    <property type="match status" value="1"/>
</dbReference>
<dbReference type="Gene3D" id="1.25.40.10">
    <property type="entry name" value="Tetratricopeptide repeat domain"/>
    <property type="match status" value="2"/>
</dbReference>
<dbReference type="RefSeq" id="WP_373656282.1">
    <property type="nucleotide sequence ID" value="NZ_JBGUAW010000007.1"/>
</dbReference>
<reference evidence="3 4" key="1">
    <citation type="submission" date="2024-08" db="EMBL/GenBank/DDBJ databases">
        <title>Whole-genome sequencing of halo(alkali)philic microorganisms from hypersaline lakes.</title>
        <authorList>
            <person name="Sorokin D.Y."/>
            <person name="Merkel A.Y."/>
            <person name="Messina E."/>
            <person name="Yakimov M."/>
        </authorList>
    </citation>
    <scope>NUCLEOTIDE SEQUENCE [LARGE SCALE GENOMIC DNA]</scope>
    <source>
        <strain evidence="3 4">Cl-TMA</strain>
    </source>
</reference>
<organism evidence="3 4">
    <name type="scientific">Thiohalorhabdus methylotrophus</name>
    <dbReference type="NCBI Taxonomy" id="3242694"/>
    <lineage>
        <taxon>Bacteria</taxon>
        <taxon>Pseudomonadati</taxon>
        <taxon>Pseudomonadota</taxon>
        <taxon>Gammaproteobacteria</taxon>
        <taxon>Thiohalorhabdales</taxon>
        <taxon>Thiohalorhabdaceae</taxon>
        <taxon>Thiohalorhabdus</taxon>
    </lineage>
</organism>
<dbReference type="Proteomes" id="UP001575181">
    <property type="component" value="Unassembled WGS sequence"/>
</dbReference>
<dbReference type="PANTHER" id="PTHR44998:SF1">
    <property type="entry name" value="UDP-N-ACETYLGLUCOSAMINE--PEPTIDE N-ACETYLGLUCOSAMINYLTRANSFERASE 110 KDA SUBUNIT"/>
    <property type="match status" value="1"/>
</dbReference>
<dbReference type="PROSITE" id="PS50293">
    <property type="entry name" value="TPR_REGION"/>
    <property type="match status" value="1"/>
</dbReference>
<dbReference type="EMBL" id="JBGUAW010000007">
    <property type="protein sequence ID" value="MFA9461495.1"/>
    <property type="molecule type" value="Genomic_DNA"/>
</dbReference>
<proteinExistence type="predicted"/>
<evidence type="ECO:0000256" key="1">
    <source>
        <dbReference type="PROSITE-ProRule" id="PRU00339"/>
    </source>
</evidence>
<accession>A0ABV4TZH9</accession>
<name>A0ABV4TZH9_9GAMM</name>
<feature type="repeat" description="TPR" evidence="1">
    <location>
        <begin position="77"/>
        <end position="110"/>
    </location>
</feature>
<feature type="repeat" description="TPR" evidence="1">
    <location>
        <begin position="111"/>
        <end position="144"/>
    </location>
</feature>
<evidence type="ECO:0000256" key="2">
    <source>
        <dbReference type="SAM" id="SignalP"/>
    </source>
</evidence>
<dbReference type="Pfam" id="PF13414">
    <property type="entry name" value="TPR_11"/>
    <property type="match status" value="3"/>
</dbReference>
<dbReference type="PROSITE" id="PS50005">
    <property type="entry name" value="TPR"/>
    <property type="match status" value="3"/>
</dbReference>
<gene>
    <name evidence="3" type="ORF">ACERLL_11725</name>
</gene>
<keyword evidence="4" id="KW-1185">Reference proteome</keyword>
<comment type="caution">
    <text evidence="3">The sequence shown here is derived from an EMBL/GenBank/DDBJ whole genome shotgun (WGS) entry which is preliminary data.</text>
</comment>
<keyword evidence="2" id="KW-0732">Signal</keyword>
<evidence type="ECO:0000313" key="3">
    <source>
        <dbReference type="EMBL" id="MFA9461495.1"/>
    </source>
</evidence>
<dbReference type="InterPro" id="IPR019734">
    <property type="entry name" value="TPR_rpt"/>
</dbReference>